<proteinExistence type="inferred from homology"/>
<evidence type="ECO:0000256" key="2">
    <source>
        <dbReference type="ARBA" id="ARBA00023015"/>
    </source>
</evidence>
<dbReference type="GO" id="GO:0003677">
    <property type="term" value="F:DNA binding"/>
    <property type="evidence" value="ECO:0007669"/>
    <property type="project" value="UniProtKB-KW"/>
</dbReference>
<dbReference type="PANTHER" id="PTHR30346">
    <property type="entry name" value="TRANSCRIPTIONAL DUAL REGULATOR HCAR-RELATED"/>
    <property type="match status" value="1"/>
</dbReference>
<evidence type="ECO:0000256" key="4">
    <source>
        <dbReference type="ARBA" id="ARBA00023163"/>
    </source>
</evidence>
<evidence type="ECO:0000256" key="3">
    <source>
        <dbReference type="ARBA" id="ARBA00023125"/>
    </source>
</evidence>
<dbReference type="Gene3D" id="3.40.190.290">
    <property type="match status" value="1"/>
</dbReference>
<dbReference type="InterPro" id="IPR036390">
    <property type="entry name" value="WH_DNA-bd_sf"/>
</dbReference>
<sequence length="300" mass="31600">MPTLRALECLVAVADCGSITQAALHLHSSQPAVSHQLATLEREARTPLVRRVPRGVVLTPAGRAALAHARTAVEAASSSVRAARAVDEGTAGTVRLAVAQSLTVALAAPTIRDWHRRRPDVSVALRELVVMDDAVTALEAGEVDLALVPAPAPASLHAVEVAEEEVVLTAAADHPLAARAAVRLEELEGLDLVHFAPENSLRGWLDEHLVRARVRATPVVRTAVTAAAPQLAAAGLGVAVTPVSAVTDGFPGAVRPFEPRWTRRLLAVTLAEPDPLVARFVADVRRRGLRVPGAVRRQLG</sequence>
<feature type="domain" description="HTH lysR-type" evidence="5">
    <location>
        <begin position="2"/>
        <end position="59"/>
    </location>
</feature>
<evidence type="ECO:0000313" key="7">
    <source>
        <dbReference type="Proteomes" id="UP000502996"/>
    </source>
</evidence>
<dbReference type="AlphaFoldDB" id="A0A6G6W907"/>
<dbReference type="SUPFAM" id="SSF46785">
    <property type="entry name" value="Winged helix' DNA-binding domain"/>
    <property type="match status" value="1"/>
</dbReference>
<dbReference type="InterPro" id="IPR036388">
    <property type="entry name" value="WH-like_DNA-bd_sf"/>
</dbReference>
<name>A0A6G6W907_9ACTN</name>
<evidence type="ECO:0000313" key="6">
    <source>
        <dbReference type="EMBL" id="QIG41689.1"/>
    </source>
</evidence>
<dbReference type="Pfam" id="PF00126">
    <property type="entry name" value="HTH_1"/>
    <property type="match status" value="1"/>
</dbReference>
<dbReference type="KEGG" id="nano:G5V58_01895"/>
<dbReference type="Pfam" id="PF03466">
    <property type="entry name" value="LysR_substrate"/>
    <property type="match status" value="1"/>
</dbReference>
<dbReference type="GO" id="GO:0032993">
    <property type="term" value="C:protein-DNA complex"/>
    <property type="evidence" value="ECO:0007669"/>
    <property type="project" value="TreeGrafter"/>
</dbReference>
<reference evidence="6 7" key="1">
    <citation type="submission" date="2020-02" db="EMBL/GenBank/DDBJ databases">
        <title>Full genome sequence of Nocardioides sp. R-3366.</title>
        <authorList>
            <person name="Im W.-T."/>
        </authorList>
    </citation>
    <scope>NUCLEOTIDE SEQUENCE [LARGE SCALE GENOMIC DNA]</scope>
    <source>
        <strain evidence="6 7">R-3366</strain>
    </source>
</reference>
<comment type="similarity">
    <text evidence="1">Belongs to the LysR transcriptional regulatory family.</text>
</comment>
<keyword evidence="7" id="KW-1185">Reference proteome</keyword>
<evidence type="ECO:0000256" key="1">
    <source>
        <dbReference type="ARBA" id="ARBA00009437"/>
    </source>
</evidence>
<dbReference type="Gene3D" id="1.10.10.10">
    <property type="entry name" value="Winged helix-like DNA-binding domain superfamily/Winged helix DNA-binding domain"/>
    <property type="match status" value="1"/>
</dbReference>
<dbReference type="PROSITE" id="PS50931">
    <property type="entry name" value="HTH_LYSR"/>
    <property type="match status" value="1"/>
</dbReference>
<dbReference type="GO" id="GO:0003700">
    <property type="term" value="F:DNA-binding transcription factor activity"/>
    <property type="evidence" value="ECO:0007669"/>
    <property type="project" value="InterPro"/>
</dbReference>
<dbReference type="SUPFAM" id="SSF53850">
    <property type="entry name" value="Periplasmic binding protein-like II"/>
    <property type="match status" value="1"/>
</dbReference>
<evidence type="ECO:0000259" key="5">
    <source>
        <dbReference type="PROSITE" id="PS50931"/>
    </source>
</evidence>
<dbReference type="Proteomes" id="UP000502996">
    <property type="component" value="Chromosome"/>
</dbReference>
<dbReference type="InterPro" id="IPR005119">
    <property type="entry name" value="LysR_subst-bd"/>
</dbReference>
<keyword evidence="4" id="KW-0804">Transcription</keyword>
<dbReference type="FunFam" id="1.10.10.10:FF:000001">
    <property type="entry name" value="LysR family transcriptional regulator"/>
    <property type="match status" value="1"/>
</dbReference>
<dbReference type="PRINTS" id="PR00039">
    <property type="entry name" value="HTHLYSR"/>
</dbReference>
<dbReference type="PANTHER" id="PTHR30346:SF28">
    <property type="entry name" value="HTH-TYPE TRANSCRIPTIONAL REGULATOR CYNR"/>
    <property type="match status" value="1"/>
</dbReference>
<keyword evidence="2" id="KW-0805">Transcription regulation</keyword>
<protein>
    <submittedName>
        <fullName evidence="6">LysR family transcriptional regulator</fullName>
    </submittedName>
</protein>
<gene>
    <name evidence="6" type="ORF">G5V58_01895</name>
</gene>
<dbReference type="EMBL" id="CP049257">
    <property type="protein sequence ID" value="QIG41689.1"/>
    <property type="molecule type" value="Genomic_DNA"/>
</dbReference>
<dbReference type="CDD" id="cd05466">
    <property type="entry name" value="PBP2_LTTR_substrate"/>
    <property type="match status" value="1"/>
</dbReference>
<dbReference type="RefSeq" id="WP_165228263.1">
    <property type="nucleotide sequence ID" value="NZ_CP049257.1"/>
</dbReference>
<keyword evidence="3" id="KW-0238">DNA-binding</keyword>
<accession>A0A6G6W907</accession>
<dbReference type="InterPro" id="IPR000847">
    <property type="entry name" value="LysR_HTH_N"/>
</dbReference>
<organism evidence="6 7">
    <name type="scientific">Nocardioides anomalus</name>
    <dbReference type="NCBI Taxonomy" id="2712223"/>
    <lineage>
        <taxon>Bacteria</taxon>
        <taxon>Bacillati</taxon>
        <taxon>Actinomycetota</taxon>
        <taxon>Actinomycetes</taxon>
        <taxon>Propionibacteriales</taxon>
        <taxon>Nocardioidaceae</taxon>
        <taxon>Nocardioides</taxon>
    </lineage>
</organism>